<protein>
    <submittedName>
        <fullName evidence="9">Sugar ABC transporter permease</fullName>
    </submittedName>
</protein>
<name>A0A0F7CGV6_PAEDU</name>
<evidence type="ECO:0000313" key="10">
    <source>
        <dbReference type="Proteomes" id="UP000034189"/>
    </source>
</evidence>
<keyword evidence="4 7" id="KW-0812">Transmembrane</keyword>
<dbReference type="GO" id="GO:0055085">
    <property type="term" value="P:transmembrane transport"/>
    <property type="evidence" value="ECO:0007669"/>
    <property type="project" value="InterPro"/>
</dbReference>
<feature type="transmembrane region" description="Helical" evidence="7">
    <location>
        <begin position="181"/>
        <end position="203"/>
    </location>
</feature>
<dbReference type="OrthoDB" id="9810086at2"/>
<dbReference type="CDD" id="cd06261">
    <property type="entry name" value="TM_PBP2"/>
    <property type="match status" value="1"/>
</dbReference>
<keyword evidence="6 7" id="KW-0472">Membrane</keyword>
<dbReference type="PANTHER" id="PTHR32243:SF18">
    <property type="entry name" value="INNER MEMBRANE ABC TRANSPORTER PERMEASE PROTEIN YCJP"/>
    <property type="match status" value="1"/>
</dbReference>
<dbReference type="RefSeq" id="WP_025694063.1">
    <property type="nucleotide sequence ID" value="NZ_ASQQ01000071.1"/>
</dbReference>
<dbReference type="Pfam" id="PF00528">
    <property type="entry name" value="BPD_transp_1"/>
    <property type="match status" value="1"/>
</dbReference>
<feature type="transmembrane region" description="Helical" evidence="7">
    <location>
        <begin position="68"/>
        <end position="92"/>
    </location>
</feature>
<feature type="transmembrane region" description="Helical" evidence="7">
    <location>
        <begin position="7"/>
        <end position="29"/>
    </location>
</feature>
<feature type="transmembrane region" description="Helical" evidence="7">
    <location>
        <begin position="140"/>
        <end position="160"/>
    </location>
</feature>
<dbReference type="PROSITE" id="PS50928">
    <property type="entry name" value="ABC_TM1"/>
    <property type="match status" value="1"/>
</dbReference>
<evidence type="ECO:0000256" key="6">
    <source>
        <dbReference type="ARBA" id="ARBA00023136"/>
    </source>
</evidence>
<dbReference type="HOGENOM" id="CLU_016047_1_2_9"/>
<dbReference type="Gene3D" id="1.10.3720.10">
    <property type="entry name" value="MetI-like"/>
    <property type="match status" value="1"/>
</dbReference>
<dbReference type="InterPro" id="IPR035906">
    <property type="entry name" value="MetI-like_sf"/>
</dbReference>
<dbReference type="EMBL" id="CP011114">
    <property type="protein sequence ID" value="AKG33831.1"/>
    <property type="molecule type" value="Genomic_DNA"/>
</dbReference>
<reference evidence="9 10" key="1">
    <citation type="submission" date="2015-03" db="EMBL/GenBank/DDBJ databases">
        <authorList>
            <person name="Abdul Halim M."/>
        </authorList>
    </citation>
    <scope>NUCLEOTIDE SEQUENCE [LARGE SCALE GENOMIC DNA]</scope>
    <source>
        <strain evidence="9 10">ATCC 35681</strain>
    </source>
</reference>
<reference evidence="9 10" key="2">
    <citation type="journal article" date="2016" name="Genome Announc.">
        <title>Genome Sequence of a Gram-Positive Diazotroph, Paenibacillus durus Type Strain ATCC 35681.</title>
        <authorList>
            <person name="Halim M.A."/>
            <person name="Rahman A.Y."/>
            <person name="Sim K.S."/>
            <person name="Yam H.C."/>
            <person name="Rahim A.A."/>
            <person name="Ghazali A.H."/>
            <person name="Najimudin N."/>
        </authorList>
    </citation>
    <scope>NUCLEOTIDE SEQUENCE [LARGE SCALE GENOMIC DNA]</scope>
    <source>
        <strain evidence="9 10">ATCC 35681</strain>
    </source>
</reference>
<dbReference type="PANTHER" id="PTHR32243">
    <property type="entry name" value="MALTOSE TRANSPORT SYSTEM PERMEASE-RELATED"/>
    <property type="match status" value="1"/>
</dbReference>
<dbReference type="PATRIC" id="fig|1333534.5.peg.847"/>
<evidence type="ECO:0000313" key="9">
    <source>
        <dbReference type="EMBL" id="AKG33831.1"/>
    </source>
</evidence>
<proteinExistence type="inferred from homology"/>
<feature type="transmembrane region" description="Helical" evidence="7">
    <location>
        <begin position="104"/>
        <end position="128"/>
    </location>
</feature>
<dbReference type="AlphaFoldDB" id="A0A0F7CGV6"/>
<evidence type="ECO:0000256" key="4">
    <source>
        <dbReference type="ARBA" id="ARBA00022692"/>
    </source>
</evidence>
<evidence type="ECO:0000256" key="5">
    <source>
        <dbReference type="ARBA" id="ARBA00022989"/>
    </source>
</evidence>
<organism evidence="9 10">
    <name type="scientific">Paenibacillus durus ATCC 35681</name>
    <dbReference type="NCBI Taxonomy" id="1333534"/>
    <lineage>
        <taxon>Bacteria</taxon>
        <taxon>Bacillati</taxon>
        <taxon>Bacillota</taxon>
        <taxon>Bacilli</taxon>
        <taxon>Bacillales</taxon>
        <taxon>Paenibacillaceae</taxon>
        <taxon>Paenibacillus</taxon>
    </lineage>
</organism>
<dbReference type="InterPro" id="IPR000515">
    <property type="entry name" value="MetI-like"/>
</dbReference>
<dbReference type="GO" id="GO:0005886">
    <property type="term" value="C:plasma membrane"/>
    <property type="evidence" value="ECO:0007669"/>
    <property type="project" value="UniProtKB-SubCell"/>
</dbReference>
<feature type="domain" description="ABC transmembrane type-1" evidence="8">
    <location>
        <begin position="69"/>
        <end position="260"/>
    </location>
</feature>
<evidence type="ECO:0000256" key="1">
    <source>
        <dbReference type="ARBA" id="ARBA00004651"/>
    </source>
</evidence>
<accession>A0A0F7CGV6</accession>
<evidence type="ECO:0000256" key="7">
    <source>
        <dbReference type="RuleBase" id="RU363032"/>
    </source>
</evidence>
<comment type="similarity">
    <text evidence="7">Belongs to the binding-protein-dependent transport system permease family.</text>
</comment>
<keyword evidence="5 7" id="KW-1133">Transmembrane helix</keyword>
<keyword evidence="3" id="KW-1003">Cell membrane</keyword>
<evidence type="ECO:0000259" key="8">
    <source>
        <dbReference type="PROSITE" id="PS50928"/>
    </source>
</evidence>
<evidence type="ECO:0000256" key="2">
    <source>
        <dbReference type="ARBA" id="ARBA00022448"/>
    </source>
</evidence>
<evidence type="ECO:0000256" key="3">
    <source>
        <dbReference type="ARBA" id="ARBA00022475"/>
    </source>
</evidence>
<comment type="subcellular location">
    <subcellularLocation>
        <location evidence="1 7">Cell membrane</location>
        <topology evidence="1 7">Multi-pass membrane protein</topology>
    </subcellularLocation>
</comment>
<dbReference type="InterPro" id="IPR050901">
    <property type="entry name" value="BP-dep_ABC_trans_perm"/>
</dbReference>
<feature type="transmembrane region" description="Helical" evidence="7">
    <location>
        <begin position="242"/>
        <end position="260"/>
    </location>
</feature>
<keyword evidence="2 7" id="KW-0813">Transport</keyword>
<dbReference type="SUPFAM" id="SSF161098">
    <property type="entry name" value="MetI-like"/>
    <property type="match status" value="1"/>
</dbReference>
<gene>
    <name evidence="9" type="ORF">VK70_03885</name>
</gene>
<dbReference type="Proteomes" id="UP000034189">
    <property type="component" value="Chromosome"/>
</dbReference>
<sequence>MRPKPGLLFYIAIVAFIGIVIFPFLWVLLASLKAPLYLYGEYAFSIKVPAYTLENYISVFTNHPFGRYLLNSFVVGVLTMLLSISIAAFASYAVARLHFFGKTFFLGILLAVSMLPQIATLSPLFLFMQSTGLRNTYAGLVIPYTTYALPIAIWYMTTFFKQIPIELEEAAKVDGASLLGIFGRVLLPLVSPGLFTTAIIVFVDAWHEFLFALTINTKQSMMTVPVGIAMFQGEFTFPWGEISAATVTVTVPVVLLVLLFQRRIIAGLTSGAVKQ</sequence>